<feature type="compositionally biased region" description="Low complexity" evidence="1">
    <location>
        <begin position="63"/>
        <end position="73"/>
    </location>
</feature>
<reference evidence="4 5" key="1">
    <citation type="submission" date="2019-08" db="EMBL/GenBank/DDBJ databases">
        <title>Draft genome sequences of two oriental melons (Cucumis melo L. var makuwa).</title>
        <authorList>
            <person name="Kwon S.-Y."/>
        </authorList>
    </citation>
    <scope>NUCLEOTIDE SEQUENCE [LARGE SCALE GENOMIC DNA]</scope>
    <source>
        <strain evidence="5">cv. Chang Bougi</strain>
        <strain evidence="4">cv. SW 3</strain>
        <tissue evidence="3">Leaf</tissue>
    </source>
</reference>
<dbReference type="Proteomes" id="UP000321393">
    <property type="component" value="Unassembled WGS sequence"/>
</dbReference>
<name>A0A5D3DAJ5_CUCMM</name>
<dbReference type="EMBL" id="SSTD01006251">
    <property type="protein sequence ID" value="TYK20585.1"/>
    <property type="molecule type" value="Genomic_DNA"/>
</dbReference>
<evidence type="ECO:0000256" key="1">
    <source>
        <dbReference type="SAM" id="MobiDB-lite"/>
    </source>
</evidence>
<gene>
    <name evidence="3" type="ORF">E5676_scaffold237G001860</name>
    <name evidence="2" type="ORF">E6C27_scaffold43059G00030</name>
</gene>
<evidence type="ECO:0000313" key="4">
    <source>
        <dbReference type="Proteomes" id="UP000321393"/>
    </source>
</evidence>
<feature type="region of interest" description="Disordered" evidence="1">
    <location>
        <begin position="59"/>
        <end position="86"/>
    </location>
</feature>
<dbReference type="EMBL" id="SSTE01020563">
    <property type="protein sequence ID" value="KAA0033835.1"/>
    <property type="molecule type" value="Genomic_DNA"/>
</dbReference>
<proteinExistence type="predicted"/>
<evidence type="ECO:0000313" key="2">
    <source>
        <dbReference type="EMBL" id="KAA0033835.1"/>
    </source>
</evidence>
<evidence type="ECO:0000313" key="5">
    <source>
        <dbReference type="Proteomes" id="UP000321947"/>
    </source>
</evidence>
<dbReference type="AlphaFoldDB" id="A0A5D3DAJ5"/>
<dbReference type="Proteomes" id="UP000321947">
    <property type="component" value="Unassembled WGS sequence"/>
</dbReference>
<evidence type="ECO:0000313" key="3">
    <source>
        <dbReference type="EMBL" id="TYK20585.1"/>
    </source>
</evidence>
<protein>
    <submittedName>
        <fullName evidence="3">Uncharacterized protein</fullName>
    </submittedName>
</protein>
<accession>A0A5D3DAJ5</accession>
<comment type="caution">
    <text evidence="3">The sequence shown here is derived from an EMBL/GenBank/DDBJ whole genome shotgun (WGS) entry which is preliminary data.</text>
</comment>
<organism evidence="3 5">
    <name type="scientific">Cucumis melo var. makuwa</name>
    <name type="common">Oriental melon</name>
    <dbReference type="NCBI Taxonomy" id="1194695"/>
    <lineage>
        <taxon>Eukaryota</taxon>
        <taxon>Viridiplantae</taxon>
        <taxon>Streptophyta</taxon>
        <taxon>Embryophyta</taxon>
        <taxon>Tracheophyta</taxon>
        <taxon>Spermatophyta</taxon>
        <taxon>Magnoliopsida</taxon>
        <taxon>eudicotyledons</taxon>
        <taxon>Gunneridae</taxon>
        <taxon>Pentapetalae</taxon>
        <taxon>rosids</taxon>
        <taxon>fabids</taxon>
        <taxon>Cucurbitales</taxon>
        <taxon>Cucurbitaceae</taxon>
        <taxon>Benincaseae</taxon>
        <taxon>Cucumis</taxon>
    </lineage>
</organism>
<sequence length="86" mass="9574">MYIAKIFRVDDRSRKGCILVPEGLDKAGWAHFTEILPLIKDTERRRPLLTIASNHETIKGQYSSSSDSGSSKRSYAEVVSNTATSD</sequence>